<evidence type="ECO:0000313" key="2">
    <source>
        <dbReference type="Proteomes" id="UP001465153"/>
    </source>
</evidence>
<organism evidence="1 2">
    <name type="scientific">Sessilibacter corallicola</name>
    <dbReference type="NCBI Taxonomy" id="2904075"/>
    <lineage>
        <taxon>Bacteria</taxon>
        <taxon>Pseudomonadati</taxon>
        <taxon>Pseudomonadota</taxon>
        <taxon>Gammaproteobacteria</taxon>
        <taxon>Cellvibrionales</taxon>
        <taxon>Cellvibrionaceae</taxon>
        <taxon>Sessilibacter</taxon>
    </lineage>
</organism>
<reference evidence="1 2" key="1">
    <citation type="submission" date="2024-04" db="EMBL/GenBank/DDBJ databases">
        <title>Draft genome sequence of Sessilibacter corallicola NBRC 116591.</title>
        <authorList>
            <person name="Miyakawa T."/>
            <person name="Kusuya Y."/>
            <person name="Miura T."/>
        </authorList>
    </citation>
    <scope>NUCLEOTIDE SEQUENCE [LARGE SCALE GENOMIC DNA]</scope>
    <source>
        <strain evidence="1 2">KU-00831-HH</strain>
    </source>
</reference>
<evidence type="ECO:0008006" key="3">
    <source>
        <dbReference type="Google" id="ProtNLM"/>
    </source>
</evidence>
<comment type="caution">
    <text evidence="1">The sequence shown here is derived from an EMBL/GenBank/DDBJ whole genome shotgun (WGS) entry which is preliminary data.</text>
</comment>
<name>A0ABQ0A7C5_9GAMM</name>
<dbReference type="InterPro" id="IPR043746">
    <property type="entry name" value="DUF5691"/>
</dbReference>
<accession>A0ABQ0A7C5</accession>
<gene>
    <name evidence="1" type="ORF">NBRC116591_13660</name>
</gene>
<dbReference type="Pfam" id="PF18944">
    <property type="entry name" value="DUF5691"/>
    <property type="match status" value="1"/>
</dbReference>
<sequence length="508" mass="57677">MGGYVVLSEEEFIDEINRGQQLEQRWLIGGDTLYDAAQLPNSWRSLIESLPPERRNLSVLALVAQQKSLLARSTHPESEFLSGRTLPQLPLPVLPEHLRFLFRSCLESVTKTTYHNLDSILLHLVYCRGYVSHPFDWLPKNTDDKLPEVYWPWARWQSNISQFRSTEALELTSENWDHWLPAERLSLLKKMRVNNTEQARLLLEKHAVNESADKRVKLIETLSVNLSQGDAAFLKSLASDRSKKVTALAQQFLLRLSSVSAPLDRQPFAETLQELSQVYDVKNTGIIRKSKKFVPKKLKNSVQRGARTQAIGTIPLALLAAEFDLSLSVLAYIWDFGANTQNDNLAFIENAAESMPLEELEILVVNFLDSNEKFNHLIYWLSRCLHRFTDQKRELYVINLLMKNDSDTLIHDVLLLLDKPSAEITWADIKSSSAWKNLINDLKEQTDVGGFVEGSLILSLQTLGLYLPKPSATEALKHVIDLGMSQSDPALMCLKLNTQLESSENTKG</sequence>
<keyword evidence="2" id="KW-1185">Reference proteome</keyword>
<dbReference type="RefSeq" id="WP_353302159.1">
    <property type="nucleotide sequence ID" value="NZ_BAABWN010000004.1"/>
</dbReference>
<dbReference type="Proteomes" id="UP001465153">
    <property type="component" value="Unassembled WGS sequence"/>
</dbReference>
<dbReference type="EMBL" id="BAABWN010000004">
    <property type="protein sequence ID" value="GAA6167556.1"/>
    <property type="molecule type" value="Genomic_DNA"/>
</dbReference>
<protein>
    <recommendedName>
        <fullName evidence="3">HDOD domain-containing protein</fullName>
    </recommendedName>
</protein>
<evidence type="ECO:0000313" key="1">
    <source>
        <dbReference type="EMBL" id="GAA6167556.1"/>
    </source>
</evidence>
<proteinExistence type="predicted"/>